<proteinExistence type="inferred from homology"/>
<feature type="transmembrane region" description="Helical" evidence="7">
    <location>
        <begin position="84"/>
        <end position="103"/>
    </location>
</feature>
<dbReference type="AlphaFoldDB" id="A0A177WPU6"/>
<feature type="transmembrane region" description="Helical" evidence="7">
    <location>
        <begin position="245"/>
        <end position="270"/>
    </location>
</feature>
<dbReference type="PANTHER" id="PTHR30028">
    <property type="entry name" value="UPF0014 INNER MEMBRANE PROTEIN YBBM-RELATED"/>
    <property type="match status" value="1"/>
</dbReference>
<comment type="subcellular location">
    <subcellularLocation>
        <location evidence="1">Membrane</location>
        <topology evidence="1">Multi-pass membrane protein</topology>
    </subcellularLocation>
</comment>
<protein>
    <submittedName>
        <fullName evidence="8">TIGR00245 family protein</fullName>
    </submittedName>
</protein>
<evidence type="ECO:0000256" key="3">
    <source>
        <dbReference type="ARBA" id="ARBA00022692"/>
    </source>
</evidence>
<keyword evidence="5 7" id="KW-0472">Membrane</keyword>
<dbReference type="VEuPathDB" id="FungiDB:BDEG_25045"/>
<organism evidence="8 9">
    <name type="scientific">Batrachochytrium dendrobatidis (strain JEL423)</name>
    <dbReference type="NCBI Taxonomy" id="403673"/>
    <lineage>
        <taxon>Eukaryota</taxon>
        <taxon>Fungi</taxon>
        <taxon>Fungi incertae sedis</taxon>
        <taxon>Chytridiomycota</taxon>
        <taxon>Chytridiomycota incertae sedis</taxon>
        <taxon>Chytridiomycetes</taxon>
        <taxon>Rhizophydiales</taxon>
        <taxon>Rhizophydiales incertae sedis</taxon>
        <taxon>Batrachochytrium</taxon>
    </lineage>
</organism>
<dbReference type="eggNOG" id="ENOG502RHEJ">
    <property type="taxonomic scope" value="Eukaryota"/>
</dbReference>
<evidence type="ECO:0000313" key="8">
    <source>
        <dbReference type="EMBL" id="OAJ41450.1"/>
    </source>
</evidence>
<evidence type="ECO:0000256" key="6">
    <source>
        <dbReference type="SAM" id="MobiDB-lite"/>
    </source>
</evidence>
<dbReference type="GO" id="GO:0005886">
    <property type="term" value="C:plasma membrane"/>
    <property type="evidence" value="ECO:0007669"/>
    <property type="project" value="TreeGrafter"/>
</dbReference>
<accession>A0A177WPU6</accession>
<evidence type="ECO:0000256" key="2">
    <source>
        <dbReference type="ARBA" id="ARBA00005268"/>
    </source>
</evidence>
<dbReference type="EMBL" id="DS022306">
    <property type="protein sequence ID" value="OAJ41450.1"/>
    <property type="molecule type" value="Genomic_DNA"/>
</dbReference>
<feature type="region of interest" description="Disordered" evidence="6">
    <location>
        <begin position="309"/>
        <end position="332"/>
    </location>
</feature>
<evidence type="ECO:0000256" key="4">
    <source>
        <dbReference type="ARBA" id="ARBA00022989"/>
    </source>
</evidence>
<sequence length="332" mass="36332">MSILLLGLDAYNKTVPNPNNDILKELGPENVAIASLMLIINGLISMYFGLGLEITIFISALRCVVQLTILGYILKPIFDIDSPFFVLALAALLAIISASEIVWGRTPYRHQFMFLSVLLSIASSTFIISWIGNAYAIRADQWLSARQFIPTMGMVLGNSMSAVAIGLSSVMTQLIDQKDRIEMHLSFGASRWEAARPVCVEAIKLALLPTINSMSIIGLVSIPGMMTGQILGGSSVENAVYYQEIIMFMITASCCISTVAAVLTAVFVIFDDKARLRIDWVVKSRGKADYKKMFSGYVMRVKSLFSARRSNRNGSSTDTLSAECDPLLPIST</sequence>
<name>A0A177WPU6_BATDL</name>
<feature type="transmembrane region" description="Helical" evidence="7">
    <location>
        <begin position="205"/>
        <end position="225"/>
    </location>
</feature>
<feature type="transmembrane region" description="Helical" evidence="7">
    <location>
        <begin position="31"/>
        <end position="50"/>
    </location>
</feature>
<dbReference type="OrthoDB" id="432685at2759"/>
<comment type="similarity">
    <text evidence="2">Belongs to the UPF0014 family.</text>
</comment>
<feature type="transmembrane region" description="Helical" evidence="7">
    <location>
        <begin position="112"/>
        <end position="132"/>
    </location>
</feature>
<dbReference type="Pfam" id="PF03649">
    <property type="entry name" value="UPF0014"/>
    <property type="match status" value="1"/>
</dbReference>
<evidence type="ECO:0000256" key="1">
    <source>
        <dbReference type="ARBA" id="ARBA00004141"/>
    </source>
</evidence>
<dbReference type="InterPro" id="IPR005226">
    <property type="entry name" value="UPF0014_fam"/>
</dbReference>
<keyword evidence="4 7" id="KW-1133">Transmembrane helix</keyword>
<dbReference type="Proteomes" id="UP000077115">
    <property type="component" value="Unassembled WGS sequence"/>
</dbReference>
<keyword evidence="3 7" id="KW-0812">Transmembrane</keyword>
<reference evidence="8 9" key="2">
    <citation type="submission" date="2016-05" db="EMBL/GenBank/DDBJ databases">
        <title>Lineage-specific infection strategies underlie the spectrum of fungal disease in amphibians.</title>
        <authorList>
            <person name="Cuomo C.A."/>
            <person name="Farrer R.A."/>
            <person name="James T."/>
            <person name="Longcore J."/>
            <person name="Birren B."/>
        </authorList>
    </citation>
    <scope>NUCLEOTIDE SEQUENCE [LARGE SCALE GENOMIC DNA]</scope>
    <source>
        <strain evidence="8 9">JEL423</strain>
    </source>
</reference>
<gene>
    <name evidence="8" type="ORF">BDEG_25045</name>
</gene>
<dbReference type="PANTHER" id="PTHR30028:SF0">
    <property type="entry name" value="PROTEIN ALUMINUM SENSITIVE 3"/>
    <property type="match status" value="1"/>
</dbReference>
<feature type="transmembrane region" description="Helical" evidence="7">
    <location>
        <begin position="152"/>
        <end position="175"/>
    </location>
</feature>
<feature type="transmembrane region" description="Helical" evidence="7">
    <location>
        <begin position="57"/>
        <end position="78"/>
    </location>
</feature>
<evidence type="ECO:0000313" key="9">
    <source>
        <dbReference type="Proteomes" id="UP000077115"/>
    </source>
</evidence>
<evidence type="ECO:0000256" key="7">
    <source>
        <dbReference type="SAM" id="Phobius"/>
    </source>
</evidence>
<evidence type="ECO:0000256" key="5">
    <source>
        <dbReference type="ARBA" id="ARBA00023136"/>
    </source>
</evidence>
<reference evidence="8 9" key="1">
    <citation type="submission" date="2006-10" db="EMBL/GenBank/DDBJ databases">
        <title>The Genome Sequence of Batrachochytrium dendrobatidis JEL423.</title>
        <authorList>
            <consortium name="The Broad Institute Genome Sequencing Platform"/>
            <person name="Birren B."/>
            <person name="Lander E."/>
            <person name="Galagan J."/>
            <person name="Cuomo C."/>
            <person name="Devon K."/>
            <person name="Jaffe D."/>
            <person name="Butler J."/>
            <person name="Alvarez P."/>
            <person name="Gnerre S."/>
            <person name="Grabherr M."/>
            <person name="Kleber M."/>
            <person name="Mauceli E."/>
            <person name="Brockman W."/>
            <person name="Young S."/>
            <person name="LaButti K."/>
            <person name="Sykes S."/>
            <person name="DeCaprio D."/>
            <person name="Crawford M."/>
            <person name="Koehrsen M."/>
            <person name="Engels R."/>
            <person name="Montgomery P."/>
            <person name="Pearson M."/>
            <person name="Howarth C."/>
            <person name="Larson L."/>
            <person name="White J."/>
            <person name="O'Leary S."/>
            <person name="Kodira C."/>
            <person name="Zeng Q."/>
            <person name="Yandava C."/>
            <person name="Alvarado L."/>
            <person name="Longcore J."/>
            <person name="James T."/>
        </authorList>
    </citation>
    <scope>NUCLEOTIDE SEQUENCE [LARGE SCALE GENOMIC DNA]</scope>
    <source>
        <strain evidence="8 9">JEL423</strain>
    </source>
</reference>